<sequence>MISKEEAEEKLLKIFYDVKLDHHYKKKPTHTNINMFEETKNSNRLGHYYKIEDDELVIAMWANSYEHGIPYIASKMAKDSAKHYRKDFFSKHMNLFVLSHLIIPIITMSVGLLTYQDFPPIAIIINILGSCTLIYFIILAFKWKKRTLIRLKELFKNTGIVLSEEKSRKYLKLDFLDGGALSFMQGIIFLISIMSWAVFI</sequence>
<gene>
    <name evidence="2" type="ORF">DSAG12_00375</name>
</gene>
<dbReference type="Proteomes" id="UP000321408">
    <property type="component" value="Chromosome"/>
</dbReference>
<reference evidence="2 3" key="2">
    <citation type="journal article" date="2024" name="Int. J. Syst. Evol. Microbiol.">
        <title>Promethearchaeum syntrophicum gen. nov., sp. nov., an anaerobic, obligately syntrophic archaeon, the first isolate of the lineage 'Asgard' archaea, and proposal of the new archaeal phylum Promethearchaeota phyl. nov. and kingdom Promethearchaeati regn. nov.</title>
        <authorList>
            <person name="Imachi H."/>
            <person name="Nobu M.K."/>
            <person name="Kato S."/>
            <person name="Takaki Y."/>
            <person name="Miyazaki M."/>
            <person name="Miyata M."/>
            <person name="Ogawara M."/>
            <person name="Saito Y."/>
            <person name="Sakai S."/>
            <person name="Tahara Y.O."/>
            <person name="Takano Y."/>
            <person name="Tasumi E."/>
            <person name="Uematsu K."/>
            <person name="Yoshimura T."/>
            <person name="Itoh T."/>
            <person name="Ohkuma M."/>
            <person name="Takai K."/>
        </authorList>
    </citation>
    <scope>NUCLEOTIDE SEQUENCE [LARGE SCALE GENOMIC DNA]</scope>
    <source>
        <strain evidence="2 3">MK-D1</strain>
    </source>
</reference>
<proteinExistence type="predicted"/>
<dbReference type="AlphaFoldDB" id="A0A5B9D6A4"/>
<feature type="transmembrane region" description="Helical" evidence="1">
    <location>
        <begin position="175"/>
        <end position="199"/>
    </location>
</feature>
<keyword evidence="1" id="KW-0472">Membrane</keyword>
<evidence type="ECO:0000313" key="2">
    <source>
        <dbReference type="EMBL" id="QEE14562.1"/>
    </source>
</evidence>
<accession>A0A5B9D6A4</accession>
<dbReference type="EMBL" id="CP042905">
    <property type="protein sequence ID" value="QEE14562.1"/>
    <property type="molecule type" value="Genomic_DNA"/>
</dbReference>
<feature type="transmembrane region" description="Helical" evidence="1">
    <location>
        <begin position="95"/>
        <end position="115"/>
    </location>
</feature>
<protein>
    <submittedName>
        <fullName evidence="2">Uncharacterized protein</fullName>
    </submittedName>
</protein>
<keyword evidence="3" id="KW-1185">Reference proteome</keyword>
<feature type="transmembrane region" description="Helical" evidence="1">
    <location>
        <begin position="121"/>
        <end position="141"/>
    </location>
</feature>
<keyword evidence="1" id="KW-1133">Transmembrane helix</keyword>
<dbReference type="KEGG" id="psyt:DSAG12_00375"/>
<keyword evidence="1" id="KW-0812">Transmembrane</keyword>
<dbReference type="RefSeq" id="WP_147661511.1">
    <property type="nucleotide sequence ID" value="NZ_CP042905.2"/>
</dbReference>
<organism evidence="2 3">
    <name type="scientific">Promethearchaeum syntrophicum</name>
    <dbReference type="NCBI Taxonomy" id="2594042"/>
    <lineage>
        <taxon>Archaea</taxon>
        <taxon>Promethearchaeati</taxon>
        <taxon>Promethearchaeota</taxon>
        <taxon>Promethearchaeia</taxon>
        <taxon>Promethearchaeales</taxon>
        <taxon>Promethearchaeaceae</taxon>
        <taxon>Promethearchaeum</taxon>
    </lineage>
</organism>
<name>A0A5B9D6A4_9ARCH</name>
<evidence type="ECO:0000256" key="1">
    <source>
        <dbReference type="SAM" id="Phobius"/>
    </source>
</evidence>
<dbReference type="GeneID" id="41328378"/>
<reference evidence="2 3" key="1">
    <citation type="journal article" date="2020" name="Nature">
        <title>Isolation of an archaeon at the prokaryote-eukaryote interface.</title>
        <authorList>
            <person name="Imachi H."/>
            <person name="Nobu M.K."/>
            <person name="Nakahara N."/>
            <person name="Morono Y."/>
            <person name="Ogawara M."/>
            <person name="Takaki Y."/>
            <person name="Takano Y."/>
            <person name="Uematsu K."/>
            <person name="Ikuta T."/>
            <person name="Ito M."/>
            <person name="Matsui Y."/>
            <person name="Miyazaki M."/>
            <person name="Murata K."/>
            <person name="Saito Y."/>
            <person name="Sakai S."/>
            <person name="Song C."/>
            <person name="Tasumi E."/>
            <person name="Yamanaka Y."/>
            <person name="Yamaguchi T."/>
            <person name="Kamagata Y."/>
            <person name="Tamaki H."/>
            <person name="Takai K."/>
        </authorList>
    </citation>
    <scope>NUCLEOTIDE SEQUENCE [LARGE SCALE GENOMIC DNA]</scope>
    <source>
        <strain evidence="2 3">MK-D1</strain>
    </source>
</reference>
<evidence type="ECO:0000313" key="3">
    <source>
        <dbReference type="Proteomes" id="UP000321408"/>
    </source>
</evidence>